<evidence type="ECO:0000313" key="3">
    <source>
        <dbReference type="EMBL" id="RNL81220.1"/>
    </source>
</evidence>
<dbReference type="Proteomes" id="UP000277094">
    <property type="component" value="Unassembled WGS sequence"/>
</dbReference>
<accession>A0A3N0E092</accession>
<proteinExistence type="predicted"/>
<keyword evidence="4" id="KW-1185">Reference proteome</keyword>
<name>A0A3N0E092_9ACTN</name>
<dbReference type="RefSeq" id="WP_123232423.1">
    <property type="nucleotide sequence ID" value="NZ_RJSG01000001.1"/>
</dbReference>
<dbReference type="GO" id="GO:0005507">
    <property type="term" value="F:copper ion binding"/>
    <property type="evidence" value="ECO:0007669"/>
    <property type="project" value="InterPro"/>
</dbReference>
<feature type="signal peptide" evidence="2">
    <location>
        <begin position="1"/>
        <end position="28"/>
    </location>
</feature>
<reference evidence="3 4" key="1">
    <citation type="submission" date="2018-11" db="EMBL/GenBank/DDBJ databases">
        <authorList>
            <person name="Li F."/>
        </authorList>
    </citation>
    <scope>NUCLEOTIDE SEQUENCE [LARGE SCALE GENOMIC DNA]</scope>
    <source>
        <strain evidence="3 4">KIS18-7</strain>
    </source>
</reference>
<organism evidence="3 4">
    <name type="scientific">Nocardioides marmorisolisilvae</name>
    <dbReference type="NCBI Taxonomy" id="1542737"/>
    <lineage>
        <taxon>Bacteria</taxon>
        <taxon>Bacillati</taxon>
        <taxon>Actinomycetota</taxon>
        <taxon>Actinomycetes</taxon>
        <taxon>Propionibacteriales</taxon>
        <taxon>Nocardioidaceae</taxon>
        <taxon>Nocardioides</taxon>
    </lineage>
</organism>
<protein>
    <recommendedName>
        <fullName evidence="5">Lysyl oxidase</fullName>
    </recommendedName>
</protein>
<evidence type="ECO:0000256" key="2">
    <source>
        <dbReference type="SAM" id="SignalP"/>
    </source>
</evidence>
<feature type="region of interest" description="Disordered" evidence="1">
    <location>
        <begin position="225"/>
        <end position="275"/>
    </location>
</feature>
<feature type="chain" id="PRO_5018295496" description="Lysyl oxidase" evidence="2">
    <location>
        <begin position="29"/>
        <end position="506"/>
    </location>
</feature>
<comment type="caution">
    <text evidence="3">The sequence shown here is derived from an EMBL/GenBank/DDBJ whole genome shotgun (WGS) entry which is preliminary data.</text>
</comment>
<dbReference type="InterPro" id="IPR001695">
    <property type="entry name" value="Lysyl_oxidase"/>
</dbReference>
<dbReference type="Pfam" id="PF01186">
    <property type="entry name" value="Lysyl_oxidase"/>
    <property type="match status" value="1"/>
</dbReference>
<dbReference type="AlphaFoldDB" id="A0A3N0E092"/>
<evidence type="ECO:0008006" key="5">
    <source>
        <dbReference type="Google" id="ProtNLM"/>
    </source>
</evidence>
<dbReference type="EMBL" id="RJSG01000001">
    <property type="protein sequence ID" value="RNL81220.1"/>
    <property type="molecule type" value="Genomic_DNA"/>
</dbReference>
<gene>
    <name evidence="3" type="ORF">EFL95_02295</name>
</gene>
<evidence type="ECO:0000256" key="1">
    <source>
        <dbReference type="SAM" id="MobiDB-lite"/>
    </source>
</evidence>
<dbReference type="OrthoDB" id="914406at2"/>
<evidence type="ECO:0000313" key="4">
    <source>
        <dbReference type="Proteomes" id="UP000277094"/>
    </source>
</evidence>
<keyword evidence="2" id="KW-0732">Signal</keyword>
<dbReference type="GO" id="GO:0016641">
    <property type="term" value="F:oxidoreductase activity, acting on the CH-NH2 group of donors, oxygen as acceptor"/>
    <property type="evidence" value="ECO:0007669"/>
    <property type="project" value="InterPro"/>
</dbReference>
<sequence>MRRVRTALPVALAAGALALAPGLPSATAATGSVRLFSPQPELTMTIHNPGPDQWVDFNPSIYLKAVGARFEIDVRRTSFSDPLHAVATVGGTPRTIPESMLDGWQGIQHAFVLTWRKAGGGRISQTKVDWCPNEGQASPLSPSAASRTVFAWGCGFNPFTRSQRWGVDSGWARQVLSYGIETPDTSKLGNHPTLDVAMRKDLATILRIPASDQVLHLKITVERVTDPVDPPTPEPTPGTAAHSAGSPDTIAPASSESRRAVPRVSTTAPPADALPDLIPLPSFGMSTHHEDTGDYLDFAATVYNGGKGPLVAEGYRRGSEPVMDAYQRFYRGSTLVGTEKVGTMEYDSRPSHQHWHFEDFATYDLWNAKGYRVRTSGKEAFCLAPTDAIDLLLPHAAVNPGNGDLATACGDLSSIWVREVLAAGWGDTYTQERAGQSMDITTLPNGTYYLRITANPAGRLHEVSTSNNISVRKVLISGKAGARTVSVPPVGVIDSEKIYFDQGEAP</sequence>